<dbReference type="GO" id="GO:0005886">
    <property type="term" value="C:plasma membrane"/>
    <property type="evidence" value="ECO:0007669"/>
    <property type="project" value="UniProtKB-SubCell"/>
</dbReference>
<dbReference type="InterPro" id="IPR010432">
    <property type="entry name" value="RDD"/>
</dbReference>
<organism evidence="8 9">
    <name type="scientific">Lentibacillus persicus</name>
    <dbReference type="NCBI Taxonomy" id="640948"/>
    <lineage>
        <taxon>Bacteria</taxon>
        <taxon>Bacillati</taxon>
        <taxon>Bacillota</taxon>
        <taxon>Bacilli</taxon>
        <taxon>Bacillales</taxon>
        <taxon>Bacillaceae</taxon>
        <taxon>Lentibacillus</taxon>
    </lineage>
</organism>
<accession>A0A1I1YCB9</accession>
<keyword evidence="4 6" id="KW-1133">Transmembrane helix</keyword>
<keyword evidence="5 6" id="KW-0472">Membrane</keyword>
<dbReference type="OrthoDB" id="1450430at2"/>
<keyword evidence="9" id="KW-1185">Reference proteome</keyword>
<dbReference type="PANTHER" id="PTHR36115:SF4">
    <property type="entry name" value="MEMBRANE PROTEIN"/>
    <property type="match status" value="1"/>
</dbReference>
<evidence type="ECO:0000256" key="5">
    <source>
        <dbReference type="ARBA" id="ARBA00023136"/>
    </source>
</evidence>
<name>A0A1I1YCB9_9BACI</name>
<dbReference type="AlphaFoldDB" id="A0A1I1YCB9"/>
<feature type="transmembrane region" description="Helical" evidence="6">
    <location>
        <begin position="48"/>
        <end position="68"/>
    </location>
</feature>
<evidence type="ECO:0000256" key="6">
    <source>
        <dbReference type="SAM" id="Phobius"/>
    </source>
</evidence>
<sequence length="175" mass="19961">MPYAPFKTRIFAFLLDYLIIAAYGIFVVGSISFLFPTYITPLFFRSPAIAEVTGFVMITLPVSLYFILCESSKWQGTWGKVKLGIRVVNKAGDRIEISRSVFRTAFKFLPWEAAHFAIWRLILPNDFPDVAVFVTLIASNMAILIYLISPLTHKSRRNVYDWAAGTKVVRPETKR</sequence>
<dbReference type="EMBL" id="FOMR01000009">
    <property type="protein sequence ID" value="SFE17059.1"/>
    <property type="molecule type" value="Genomic_DNA"/>
</dbReference>
<dbReference type="InterPro" id="IPR051791">
    <property type="entry name" value="Pra-immunoreactive"/>
</dbReference>
<evidence type="ECO:0000256" key="1">
    <source>
        <dbReference type="ARBA" id="ARBA00004651"/>
    </source>
</evidence>
<feature type="domain" description="RDD" evidence="7">
    <location>
        <begin position="3"/>
        <end position="165"/>
    </location>
</feature>
<evidence type="ECO:0000313" key="8">
    <source>
        <dbReference type="EMBL" id="SFE17059.1"/>
    </source>
</evidence>
<evidence type="ECO:0000256" key="3">
    <source>
        <dbReference type="ARBA" id="ARBA00022692"/>
    </source>
</evidence>
<dbReference type="STRING" id="640948.SAMN05216238_10996"/>
<reference evidence="9" key="1">
    <citation type="submission" date="2016-10" db="EMBL/GenBank/DDBJ databases">
        <authorList>
            <person name="Varghese N."/>
            <person name="Submissions S."/>
        </authorList>
    </citation>
    <scope>NUCLEOTIDE SEQUENCE [LARGE SCALE GENOMIC DNA]</scope>
    <source>
        <strain evidence="9">DSM 22530</strain>
    </source>
</reference>
<keyword evidence="3 6" id="KW-0812">Transmembrane</keyword>
<dbReference type="Proteomes" id="UP000199474">
    <property type="component" value="Unassembled WGS sequence"/>
</dbReference>
<feature type="transmembrane region" description="Helical" evidence="6">
    <location>
        <begin position="12"/>
        <end position="36"/>
    </location>
</feature>
<feature type="transmembrane region" description="Helical" evidence="6">
    <location>
        <begin position="130"/>
        <end position="148"/>
    </location>
</feature>
<dbReference type="RefSeq" id="WP_090086118.1">
    <property type="nucleotide sequence ID" value="NZ_FOMR01000009.1"/>
</dbReference>
<keyword evidence="2" id="KW-1003">Cell membrane</keyword>
<comment type="subcellular location">
    <subcellularLocation>
        <location evidence="1">Cell membrane</location>
        <topology evidence="1">Multi-pass membrane protein</topology>
    </subcellularLocation>
</comment>
<dbReference type="Pfam" id="PF06271">
    <property type="entry name" value="RDD"/>
    <property type="match status" value="1"/>
</dbReference>
<proteinExistence type="predicted"/>
<dbReference type="PANTHER" id="PTHR36115">
    <property type="entry name" value="PROLINE-RICH ANTIGEN HOMOLOG-RELATED"/>
    <property type="match status" value="1"/>
</dbReference>
<protein>
    <submittedName>
        <fullName evidence="8">RDD family protein</fullName>
    </submittedName>
</protein>
<evidence type="ECO:0000256" key="4">
    <source>
        <dbReference type="ARBA" id="ARBA00022989"/>
    </source>
</evidence>
<gene>
    <name evidence="8" type="ORF">SAMN05216238_10996</name>
</gene>
<evidence type="ECO:0000259" key="7">
    <source>
        <dbReference type="Pfam" id="PF06271"/>
    </source>
</evidence>
<evidence type="ECO:0000313" key="9">
    <source>
        <dbReference type="Proteomes" id="UP000199474"/>
    </source>
</evidence>
<evidence type="ECO:0000256" key="2">
    <source>
        <dbReference type="ARBA" id="ARBA00022475"/>
    </source>
</evidence>